<dbReference type="EMBL" id="KI280921">
    <property type="protein sequence ID" value="ESA16614.1"/>
    <property type="molecule type" value="Genomic_DNA"/>
</dbReference>
<protein>
    <submittedName>
        <fullName evidence="1">Uncharacterized protein</fullName>
    </submittedName>
</protein>
<name>U9U890_RHIID</name>
<accession>U9U890</accession>
<dbReference type="HOGENOM" id="CLU_2074361_0_0_1"/>
<organism evidence="1">
    <name type="scientific">Rhizophagus irregularis (strain DAOM 181602 / DAOM 197198 / MUCL 43194)</name>
    <name type="common">Arbuscular mycorrhizal fungus</name>
    <name type="synonym">Glomus intraradices</name>
    <dbReference type="NCBI Taxonomy" id="747089"/>
    <lineage>
        <taxon>Eukaryota</taxon>
        <taxon>Fungi</taxon>
        <taxon>Fungi incertae sedis</taxon>
        <taxon>Mucoromycota</taxon>
        <taxon>Glomeromycotina</taxon>
        <taxon>Glomeromycetes</taxon>
        <taxon>Glomerales</taxon>
        <taxon>Glomeraceae</taxon>
        <taxon>Rhizophagus</taxon>
    </lineage>
</organism>
<evidence type="ECO:0000313" key="1">
    <source>
        <dbReference type="EMBL" id="ESA16614.1"/>
    </source>
</evidence>
<gene>
    <name evidence="1" type="ORF">GLOINDRAFT_22647</name>
</gene>
<reference evidence="1" key="1">
    <citation type="submission" date="2013-07" db="EMBL/GenBank/DDBJ databases">
        <title>The genome of an arbuscular mycorrhizal fungus provides insights into the evolution of the oldest plant symbiosis.</title>
        <authorList>
            <consortium name="DOE Joint Genome Institute"/>
            <person name="Tisserant E."/>
            <person name="Malbreil M."/>
            <person name="Kuo A."/>
            <person name="Kohler A."/>
            <person name="Symeonidi A."/>
            <person name="Balestrini R."/>
            <person name="Charron P."/>
            <person name="Duensing N."/>
            <person name="Frei-dit-Frey N."/>
            <person name="Gianinazzi-Pearson V."/>
            <person name="Gilbert B."/>
            <person name="Handa Y."/>
            <person name="Hijri M."/>
            <person name="Kaul R."/>
            <person name="Kawaguchi M."/>
            <person name="Krajinski F."/>
            <person name="Lammers P."/>
            <person name="Lapierre D."/>
            <person name="Masclaux F.G."/>
            <person name="Murat C."/>
            <person name="Morin E."/>
            <person name="Ndikumana S."/>
            <person name="Pagni M."/>
            <person name="Petitpierre D."/>
            <person name="Requena N."/>
            <person name="Rosikiewicz P."/>
            <person name="Riley R."/>
            <person name="Saito K."/>
            <person name="San Clemente H."/>
            <person name="Shapiro H."/>
            <person name="van Tuinen D."/>
            <person name="Becard G."/>
            <person name="Bonfante P."/>
            <person name="Paszkowski U."/>
            <person name="Shachar-Hill Y."/>
            <person name="Young J.P."/>
            <person name="Sanders I.R."/>
            <person name="Henrissat B."/>
            <person name="Rensing S.A."/>
            <person name="Grigoriev I.V."/>
            <person name="Corradi N."/>
            <person name="Roux C."/>
            <person name="Martin F."/>
        </authorList>
    </citation>
    <scope>NUCLEOTIDE SEQUENCE</scope>
    <source>
        <strain evidence="1">DAOM 197198</strain>
    </source>
</reference>
<sequence length="118" mass="13846">MDMKFFQIFTEYINKYIMQSFIQSPDTRQDFWFTASSLHAILETLDSQPESVIIMSDNGSHYHNADLMMIMAFCWPKWYNVKVKNGHRLTPHTGKSKSIIYTLYMYGNGRSWSVIGQS</sequence>
<dbReference type="AlphaFoldDB" id="U9U890"/>
<proteinExistence type="predicted"/>